<reference evidence="1" key="1">
    <citation type="journal article" date="2019" name="Sci. Rep.">
        <title>Draft genome of Tanacetum cinerariifolium, the natural source of mosquito coil.</title>
        <authorList>
            <person name="Yamashiro T."/>
            <person name="Shiraishi A."/>
            <person name="Satake H."/>
            <person name="Nakayama K."/>
        </authorList>
    </citation>
    <scope>NUCLEOTIDE SEQUENCE</scope>
</reference>
<proteinExistence type="predicted"/>
<comment type="caution">
    <text evidence="1">The sequence shown here is derived from an EMBL/GenBank/DDBJ whole genome shotgun (WGS) entry which is preliminary data.</text>
</comment>
<organism evidence="1">
    <name type="scientific">Tanacetum cinerariifolium</name>
    <name type="common">Dalmatian daisy</name>
    <name type="synonym">Chrysanthemum cinerariifolium</name>
    <dbReference type="NCBI Taxonomy" id="118510"/>
    <lineage>
        <taxon>Eukaryota</taxon>
        <taxon>Viridiplantae</taxon>
        <taxon>Streptophyta</taxon>
        <taxon>Embryophyta</taxon>
        <taxon>Tracheophyta</taxon>
        <taxon>Spermatophyta</taxon>
        <taxon>Magnoliopsida</taxon>
        <taxon>eudicotyledons</taxon>
        <taxon>Gunneridae</taxon>
        <taxon>Pentapetalae</taxon>
        <taxon>asterids</taxon>
        <taxon>campanulids</taxon>
        <taxon>Asterales</taxon>
        <taxon>Asteraceae</taxon>
        <taxon>Asteroideae</taxon>
        <taxon>Anthemideae</taxon>
        <taxon>Anthemidinae</taxon>
        <taxon>Tanacetum</taxon>
    </lineage>
</organism>
<protein>
    <submittedName>
        <fullName evidence="1">Uncharacterized protein</fullName>
    </submittedName>
</protein>
<accession>A0A699HN14</accession>
<name>A0A699HN14_TANCI</name>
<dbReference type="EMBL" id="BKCJ010155079">
    <property type="protein sequence ID" value="GEY14323.1"/>
    <property type="molecule type" value="Genomic_DNA"/>
</dbReference>
<sequence length="557" mass="61099">MAKRDMDLYHSRLTQDNLTKLIIKYKIHRDLHPRLPSEDFVMSKLPDDAIGVYHRIFDFLVFVFLLFLTSRPYQALHGSFYSARSLRLFVNKGIGFPLLSVMLRPQFALTIIRHPDLAIDDPKPIAGSYRMADVCRLSAHVVKLKDMPEGGVALVRLESFMGIHDFLCFPEWTGAEVQEEPHHDIRPSLQRLPFYYTPDAAVVSDPTPEELAVRNPSAKAEASQKRKAYTCVSASGHVAKRTRSDVANPPVVPPVPICLLMIMSGGFAAPVAEGLTTQGSRGKGVMTDVDAVATLFVVASPPWVSSGPVPSFKELSGDAIHIDFFCFSPRPYYATYPKGGFLCLQGCGGSISDTRSHHEYEQSTDSTLKGYHEKFTSLIGLESQVSALQRQITGLNDKLSTSDASFAKSKAKGKERKKKIKSLTKSLDNLHAEVARLSIGLYWATVLEVAQTDYAFLNKISEHAVEPLSVILQLEPKKLASPANVPASKDACVSPSITKESTMTLASTSLKLLSNIVPTSSATALETNKEWVNAMVDGPDNEMVDAAANAKPGDVFM</sequence>
<evidence type="ECO:0000313" key="1">
    <source>
        <dbReference type="EMBL" id="GEY14323.1"/>
    </source>
</evidence>
<gene>
    <name evidence="1" type="ORF">Tci_386297</name>
</gene>
<dbReference type="AlphaFoldDB" id="A0A699HN14"/>